<dbReference type="SMART" id="SM00066">
    <property type="entry name" value="GAL4"/>
    <property type="match status" value="1"/>
</dbReference>
<dbReference type="GO" id="GO:0000978">
    <property type="term" value="F:RNA polymerase II cis-regulatory region sequence-specific DNA binding"/>
    <property type="evidence" value="ECO:0007669"/>
    <property type="project" value="TreeGrafter"/>
</dbReference>
<dbReference type="InterPro" id="IPR007219">
    <property type="entry name" value="XnlR_reg_dom"/>
</dbReference>
<evidence type="ECO:0000256" key="1">
    <source>
        <dbReference type="ARBA" id="ARBA00022723"/>
    </source>
</evidence>
<dbReference type="InterPro" id="IPR001138">
    <property type="entry name" value="Zn2Cys6_DnaBD"/>
</dbReference>
<feature type="region of interest" description="Disordered" evidence="7">
    <location>
        <begin position="650"/>
        <end position="669"/>
    </location>
</feature>
<feature type="domain" description="Zn(2)-C6 fungal-type" evidence="8">
    <location>
        <begin position="26"/>
        <end position="57"/>
    </location>
</feature>
<dbReference type="GO" id="GO:0006351">
    <property type="term" value="P:DNA-templated transcription"/>
    <property type="evidence" value="ECO:0007669"/>
    <property type="project" value="InterPro"/>
</dbReference>
<keyword evidence="4" id="KW-0238">DNA-binding</keyword>
<dbReference type="PROSITE" id="PS00463">
    <property type="entry name" value="ZN2_CY6_FUNGAL_1"/>
    <property type="match status" value="1"/>
</dbReference>
<evidence type="ECO:0000313" key="10">
    <source>
        <dbReference type="Proteomes" id="UP000824998"/>
    </source>
</evidence>
<reference evidence="9" key="1">
    <citation type="journal article" date="2021" name="IMA Fungus">
        <title>Genomic characterization of three marine fungi, including Emericellopsis atlantica sp. nov. with signatures of a generalist lifestyle and marine biomass degradation.</title>
        <authorList>
            <person name="Hagestad O.C."/>
            <person name="Hou L."/>
            <person name="Andersen J.H."/>
            <person name="Hansen E.H."/>
            <person name="Altermark B."/>
            <person name="Li C."/>
            <person name="Kuhnert E."/>
            <person name="Cox R.J."/>
            <person name="Crous P.W."/>
            <person name="Spatafora J.W."/>
            <person name="Lail K."/>
            <person name="Amirebrahimi M."/>
            <person name="Lipzen A."/>
            <person name="Pangilinan J."/>
            <person name="Andreopoulos W."/>
            <person name="Hayes R.D."/>
            <person name="Ng V."/>
            <person name="Grigoriev I.V."/>
            <person name="Jackson S.A."/>
            <person name="Sutton T.D.S."/>
            <person name="Dobson A.D.W."/>
            <person name="Rama T."/>
        </authorList>
    </citation>
    <scope>NUCLEOTIDE SEQUENCE</scope>
    <source>
        <strain evidence="9">TRa018bII</strain>
    </source>
</reference>
<comment type="caution">
    <text evidence="9">The sequence shown here is derived from an EMBL/GenBank/DDBJ whole genome shotgun (WGS) entry which is preliminary data.</text>
</comment>
<dbReference type="AlphaFoldDB" id="A0A9P8C1R8"/>
<dbReference type="Proteomes" id="UP000824998">
    <property type="component" value="Unassembled WGS sequence"/>
</dbReference>
<dbReference type="Pfam" id="PF00172">
    <property type="entry name" value="Zn_clus"/>
    <property type="match status" value="1"/>
</dbReference>
<evidence type="ECO:0000256" key="5">
    <source>
        <dbReference type="ARBA" id="ARBA00023163"/>
    </source>
</evidence>
<evidence type="ECO:0000259" key="8">
    <source>
        <dbReference type="PROSITE" id="PS50048"/>
    </source>
</evidence>
<dbReference type="Pfam" id="PF04082">
    <property type="entry name" value="Fungal_trans"/>
    <property type="match status" value="1"/>
</dbReference>
<dbReference type="GO" id="GO:0008270">
    <property type="term" value="F:zinc ion binding"/>
    <property type="evidence" value="ECO:0007669"/>
    <property type="project" value="InterPro"/>
</dbReference>
<dbReference type="CDD" id="cd00067">
    <property type="entry name" value="GAL4"/>
    <property type="match status" value="1"/>
</dbReference>
<dbReference type="OrthoDB" id="5414787at2759"/>
<dbReference type="PANTHER" id="PTHR31944:SF131">
    <property type="entry name" value="HEME-RESPONSIVE ZINC FINGER TRANSCRIPTION FACTOR HAP1"/>
    <property type="match status" value="1"/>
</dbReference>
<sequence length="698" mass="78068">MEDPPSSSTLATLLANNRKRARPTKSCLECRRKKLKCDRVQPCSQCRKLGRDSLCVFATATGTQTEESADKRVRVEVSKLATWGEAPASRSDCFHGEASLGTPFSQPANGSVPLGKVYVKGSRSKYVGTGDRMSLLDHFSDEKSFLMASFKDPTRANMLKEFMIYQKAWKPKLKPLGQYPAGQDAMLDSLPNDTVIDALVGKYTSNFENALRVLHIPVFLKHAEAIKRARRSQTSLASEVPEAALPQLLGVMAIASRLSDSNDPSSHRLSESLLLQHIKLIKYWLEGLKGKHRITLPVLRAQTLLFLANNAAQASSPQLWRDSGDLVRVAMIMGLHRDPEDLLKLSNFENEQRKKLWQTIVELDLQMSLTTGLPPALQSSDFSSETPINVDNYDLTEDMSEYPTPQPLSVWTDALPQVILSFSIKERLDTATLLARDIDVEATSGELLERAKSLERAVHAIETALPPRSKQKHTLYSNLTLDVLVRRFSLALYRRVALSEVGWQFPEARQGALRGSMAILSHLDALDPSIADPDVIQSKEYLNLFHVSCKSDILQAALLLCYEIRNFNSDQSNSSDPTPWTKHSLIRIVENTLNSHLQRLGEFGTDLKTILPLSIVLHSVRSDGSPDGKRDLMMRGIDRVLNACRRALPSIQPPEQSYPPPPDNNVQERGHQDVRTFPIDVLFHHYVGTRRVLDIAIY</sequence>
<dbReference type="PROSITE" id="PS50048">
    <property type="entry name" value="ZN2_CY6_FUNGAL_2"/>
    <property type="match status" value="1"/>
</dbReference>
<name>A0A9P8C1R8_9HELO</name>
<keyword evidence="2" id="KW-0862">Zinc</keyword>
<dbReference type="SUPFAM" id="SSF57701">
    <property type="entry name" value="Zn2/Cys6 DNA-binding domain"/>
    <property type="match status" value="1"/>
</dbReference>
<evidence type="ECO:0000256" key="2">
    <source>
        <dbReference type="ARBA" id="ARBA00022833"/>
    </source>
</evidence>
<evidence type="ECO:0000256" key="4">
    <source>
        <dbReference type="ARBA" id="ARBA00023125"/>
    </source>
</evidence>
<dbReference type="InterPro" id="IPR036864">
    <property type="entry name" value="Zn2-C6_fun-type_DNA-bd_sf"/>
</dbReference>
<keyword evidence="10" id="KW-1185">Reference proteome</keyword>
<gene>
    <name evidence="9" type="ORF">BJ875DRAFT_150495</name>
</gene>
<dbReference type="InterPro" id="IPR051430">
    <property type="entry name" value="Fungal_TF_Env_Response"/>
</dbReference>
<organism evidence="9 10">
    <name type="scientific">Amylocarpus encephaloides</name>
    <dbReference type="NCBI Taxonomy" id="45428"/>
    <lineage>
        <taxon>Eukaryota</taxon>
        <taxon>Fungi</taxon>
        <taxon>Dikarya</taxon>
        <taxon>Ascomycota</taxon>
        <taxon>Pezizomycotina</taxon>
        <taxon>Leotiomycetes</taxon>
        <taxon>Helotiales</taxon>
        <taxon>Helotiales incertae sedis</taxon>
        <taxon>Amylocarpus</taxon>
    </lineage>
</organism>
<dbReference type="PANTHER" id="PTHR31944">
    <property type="entry name" value="HEME-RESPONSIVE ZINC FINGER TRANSCRIPTION FACTOR HAP1"/>
    <property type="match status" value="1"/>
</dbReference>
<keyword evidence="1" id="KW-0479">Metal-binding</keyword>
<evidence type="ECO:0000256" key="7">
    <source>
        <dbReference type="SAM" id="MobiDB-lite"/>
    </source>
</evidence>
<keyword evidence="5" id="KW-0804">Transcription</keyword>
<evidence type="ECO:0000256" key="3">
    <source>
        <dbReference type="ARBA" id="ARBA00023015"/>
    </source>
</evidence>
<dbReference type="Gene3D" id="4.10.240.10">
    <property type="entry name" value="Zn(2)-C6 fungal-type DNA-binding domain"/>
    <property type="match status" value="1"/>
</dbReference>
<evidence type="ECO:0000256" key="6">
    <source>
        <dbReference type="ARBA" id="ARBA00023242"/>
    </source>
</evidence>
<dbReference type="CDD" id="cd12148">
    <property type="entry name" value="fungal_TF_MHR"/>
    <property type="match status" value="1"/>
</dbReference>
<keyword evidence="3" id="KW-0805">Transcription regulation</keyword>
<accession>A0A9P8C1R8</accession>
<keyword evidence="6" id="KW-0539">Nucleus</keyword>
<dbReference type="GO" id="GO:0005634">
    <property type="term" value="C:nucleus"/>
    <property type="evidence" value="ECO:0007669"/>
    <property type="project" value="TreeGrafter"/>
</dbReference>
<dbReference type="GO" id="GO:0001228">
    <property type="term" value="F:DNA-binding transcription activator activity, RNA polymerase II-specific"/>
    <property type="evidence" value="ECO:0007669"/>
    <property type="project" value="TreeGrafter"/>
</dbReference>
<dbReference type="SMART" id="SM00906">
    <property type="entry name" value="Fungal_trans"/>
    <property type="match status" value="1"/>
</dbReference>
<dbReference type="EMBL" id="MU251658">
    <property type="protein sequence ID" value="KAG9230609.1"/>
    <property type="molecule type" value="Genomic_DNA"/>
</dbReference>
<protein>
    <recommendedName>
        <fullName evidence="8">Zn(2)-C6 fungal-type domain-containing protein</fullName>
    </recommendedName>
</protein>
<proteinExistence type="predicted"/>
<evidence type="ECO:0000313" key="9">
    <source>
        <dbReference type="EMBL" id="KAG9230609.1"/>
    </source>
</evidence>